<dbReference type="Gene3D" id="3.50.30.10">
    <property type="entry name" value="Phosphohistidine domain"/>
    <property type="match status" value="1"/>
</dbReference>
<dbReference type="SUPFAM" id="SSF52009">
    <property type="entry name" value="Phosphohistidine domain"/>
    <property type="match status" value="1"/>
</dbReference>
<name>A0ABT7J4L1_9ACTN</name>
<feature type="domain" description="Pyruvate phosphate dikinase AMP/ATP-binding" evidence="3">
    <location>
        <begin position="27"/>
        <end position="325"/>
    </location>
</feature>
<dbReference type="InterPro" id="IPR013815">
    <property type="entry name" value="ATP_grasp_subdomain_1"/>
</dbReference>
<gene>
    <name evidence="4" type="ORF">QNN03_25515</name>
</gene>
<dbReference type="PANTHER" id="PTHR43615">
    <property type="entry name" value="PHOSPHOENOLPYRUVATE SYNTHASE-RELATED"/>
    <property type="match status" value="1"/>
</dbReference>
<sequence>MSLSTGSAERSPNVLTPSSDTSLVARQAGGKGRNLHALTAAGFPVPRWSVLGLDVFEEFCRDAGLDEQLAGLLAEGWEARAEAAAKEIARLIETAPLGERVADAIARAHREAGGGTVAVRSSGAEEDGERHSFAGQFDSFLGVRSLAEVTDRVRRCWASAFSARSLRYRAERGLPPGTGGVAVVVQRMIDAERSGVLFTADPTTGRTDRHVVSAVWGLGEGLVSGAVDADTVVLDAATGQAVSTVVGDKQERYDAGPDSGCAVTPVPDEQRAALALSDDDLARLHEAGVRITEHYGSPQDIEWAIADGTLWILQSRPVTTLATEAVGELRIWDNSNIIESFSGVVSPLTYTFAADTYAKVYESYARALGVRGEQLREVREWTPHLLGHIHGRVYYNLFHWYRMVRLAPLYPLNRRVLEKSIGVAESISDELADTLHPFTPRPGLRGRLSRVRRTVVFARRFLTVKKSVETFHRDFYRAYAEFNNVDYDALPGDETYHRFRRLQRELIEKWGPMQTLDATILLSVGLLALLTRRWLPDAPEWFTWAAAAPGGAVESAEPAWKLRELADRARTDADLLDLLDRTPDDEVHQALRDAGHTGFLAAVDAYIADYGYRSPDELKLEVPDLYENPAGLFTLLRDALRETGTGDGTGAEDRGGKADAYLDQHLRGPRRFVYERVRAKARAALTDRERLRFCRTRAFGAAKRMLRALGRDLARAGAIDRWDDVFLLRLDEITGAYEGMIVHTGLRDLVAVRRRQQDADRDLHAPSRFTTRGAPYWYGNLERAGWTRGPAARSGARELHGTPCCPGVAEAPAVVTDTPRDIGGGILVTYRTDPGWVAALTSAAALVIERGSPLTHVAVVARELGIPTVVQVKGATTELRTGSRLRVDGAAGTVTVLTDPPDDVPGTAEDAGSASAGTATDARTALSSGDARPCAHVTPDAPAAAAAADVTP</sequence>
<dbReference type="EMBL" id="JASJUS010000027">
    <property type="protein sequence ID" value="MDL2079807.1"/>
    <property type="molecule type" value="Genomic_DNA"/>
</dbReference>
<keyword evidence="4" id="KW-0808">Transferase</keyword>
<dbReference type="InterPro" id="IPR051549">
    <property type="entry name" value="PEP_Utilizing_Enz"/>
</dbReference>
<protein>
    <submittedName>
        <fullName evidence="4">Phosphoenolpyruvate synthase</fullName>
        <ecNumber evidence="4">2.7.9.2</ecNumber>
    </submittedName>
</protein>
<accession>A0ABT7J4L1</accession>
<dbReference type="GO" id="GO:0008986">
    <property type="term" value="F:pyruvate, water dikinase activity"/>
    <property type="evidence" value="ECO:0007669"/>
    <property type="project" value="UniProtKB-EC"/>
</dbReference>
<feature type="compositionally biased region" description="Low complexity" evidence="1">
    <location>
        <begin position="906"/>
        <end position="925"/>
    </location>
</feature>
<proteinExistence type="predicted"/>
<dbReference type="NCBIfam" id="NF004881">
    <property type="entry name" value="PRK06241.2-2"/>
    <property type="match status" value="1"/>
</dbReference>
<dbReference type="Gene3D" id="3.30.1490.20">
    <property type="entry name" value="ATP-grasp fold, A domain"/>
    <property type="match status" value="1"/>
</dbReference>
<evidence type="ECO:0000313" key="4">
    <source>
        <dbReference type="EMBL" id="MDL2079807.1"/>
    </source>
</evidence>
<dbReference type="Pfam" id="PF01326">
    <property type="entry name" value="PPDK_N"/>
    <property type="match status" value="1"/>
</dbReference>
<dbReference type="Gene3D" id="3.30.470.20">
    <property type="entry name" value="ATP-grasp fold, B domain"/>
    <property type="match status" value="1"/>
</dbReference>
<evidence type="ECO:0000313" key="5">
    <source>
        <dbReference type="Proteomes" id="UP001241926"/>
    </source>
</evidence>
<feature type="region of interest" description="Disordered" evidence="1">
    <location>
        <begin position="897"/>
        <end position="952"/>
    </location>
</feature>
<dbReference type="PANTHER" id="PTHR43615:SF1">
    <property type="entry name" value="PPDK_N DOMAIN-CONTAINING PROTEIN"/>
    <property type="match status" value="1"/>
</dbReference>
<evidence type="ECO:0000256" key="1">
    <source>
        <dbReference type="SAM" id="MobiDB-lite"/>
    </source>
</evidence>
<evidence type="ECO:0000259" key="3">
    <source>
        <dbReference type="Pfam" id="PF01326"/>
    </source>
</evidence>
<feature type="compositionally biased region" description="Low complexity" evidence="1">
    <location>
        <begin position="939"/>
        <end position="952"/>
    </location>
</feature>
<reference evidence="4 5" key="1">
    <citation type="submission" date="2023-05" db="EMBL/GenBank/DDBJ databases">
        <title>Streptomyces fuscus sp. nov., a brown-black pigment producing actinomyces isolated from dry sand of Sea duck farm.</title>
        <authorList>
            <person name="Xie J."/>
            <person name="Shen N."/>
        </authorList>
    </citation>
    <scope>NUCLEOTIDE SEQUENCE [LARGE SCALE GENOMIC DNA]</scope>
    <source>
        <strain evidence="4 5">GXMU-J15</strain>
    </source>
</reference>
<keyword evidence="5" id="KW-1185">Reference proteome</keyword>
<evidence type="ECO:0000259" key="2">
    <source>
        <dbReference type="Pfam" id="PF00391"/>
    </source>
</evidence>
<dbReference type="InterPro" id="IPR002192">
    <property type="entry name" value="PPDK_AMP/ATP-bd"/>
</dbReference>
<dbReference type="Proteomes" id="UP001241926">
    <property type="component" value="Unassembled WGS sequence"/>
</dbReference>
<dbReference type="Pfam" id="PF00391">
    <property type="entry name" value="PEP-utilizers"/>
    <property type="match status" value="1"/>
</dbReference>
<dbReference type="InterPro" id="IPR008279">
    <property type="entry name" value="PEP-util_enz_mobile_dom"/>
</dbReference>
<dbReference type="RefSeq" id="WP_285435326.1">
    <property type="nucleotide sequence ID" value="NZ_JASJUS010000027.1"/>
</dbReference>
<dbReference type="InterPro" id="IPR036637">
    <property type="entry name" value="Phosphohistidine_dom_sf"/>
</dbReference>
<feature type="region of interest" description="Disordered" evidence="1">
    <location>
        <begin position="1"/>
        <end position="20"/>
    </location>
</feature>
<dbReference type="SUPFAM" id="SSF56059">
    <property type="entry name" value="Glutathione synthetase ATP-binding domain-like"/>
    <property type="match status" value="1"/>
</dbReference>
<dbReference type="EC" id="2.7.9.2" evidence="4"/>
<comment type="caution">
    <text evidence="4">The sequence shown here is derived from an EMBL/GenBank/DDBJ whole genome shotgun (WGS) entry which is preliminary data.</text>
</comment>
<organism evidence="4 5">
    <name type="scientific">Streptomyces fuscus</name>
    <dbReference type="NCBI Taxonomy" id="3048495"/>
    <lineage>
        <taxon>Bacteria</taxon>
        <taxon>Bacillati</taxon>
        <taxon>Actinomycetota</taxon>
        <taxon>Actinomycetes</taxon>
        <taxon>Kitasatosporales</taxon>
        <taxon>Streptomycetaceae</taxon>
        <taxon>Streptomyces</taxon>
    </lineage>
</organism>
<feature type="domain" description="PEP-utilising enzyme mobile" evidence="2">
    <location>
        <begin position="824"/>
        <end position="892"/>
    </location>
</feature>